<dbReference type="Proteomes" id="UP000528151">
    <property type="component" value="Unassembled WGS sequence"/>
</dbReference>
<dbReference type="EMBL" id="AABBZO010000008">
    <property type="protein sequence ID" value="EAG4462373.1"/>
    <property type="molecule type" value="Genomic_DNA"/>
</dbReference>
<dbReference type="RefSeq" id="WP_010958743.1">
    <property type="nucleotide sequence ID" value="NC_021825.2"/>
</dbReference>
<dbReference type="Proteomes" id="UP000489121">
    <property type="component" value="Unassembled WGS sequence"/>
</dbReference>
<reference evidence="4 10" key="2">
    <citation type="submission" date="2019-04" db="EMBL/GenBank/DDBJ databases">
        <authorList>
            <consortium name="GenomeTrakr: Next Generation Sequencing Network for Food Pathogen Tracability"/>
        </authorList>
    </citation>
    <scope>NUCLEOTIDE SEQUENCE [LARGE SCALE GENOMIC DNA]</scope>
    <source>
        <strain evidence="3 11">CFSAN063727</strain>
        <strain evidence="2 8">FDA00007096</strain>
        <strain evidence="4 10">LS1344</strain>
    </source>
</reference>
<dbReference type="AlphaFoldDB" id="A0A0B8RHP7"/>
<evidence type="ECO:0000313" key="2">
    <source>
        <dbReference type="EMBL" id="EAC5551134.1"/>
    </source>
</evidence>
<evidence type="ECO:0000313" key="11">
    <source>
        <dbReference type="Proteomes" id="UP000528151"/>
    </source>
</evidence>
<evidence type="ECO:0000313" key="7">
    <source>
        <dbReference type="Proteomes" id="UP000272537"/>
    </source>
</evidence>
<evidence type="ECO:0000313" key="4">
    <source>
        <dbReference type="EMBL" id="EAH4241185.1"/>
    </source>
</evidence>
<gene>
    <name evidence="2" type="ORF">ARY78_11910</name>
    <name evidence="3" type="ORF">CA369_08750</name>
    <name evidence="6" type="ORF">DYZ80_00760</name>
    <name evidence="4" type="ORF">E5F58_04115</name>
    <name evidence="5" type="ORF">F6515_14470</name>
</gene>
<dbReference type="EMBL" id="QXLS01000001">
    <property type="protein sequence ID" value="RKA11227.1"/>
    <property type="molecule type" value="Genomic_DNA"/>
</dbReference>
<evidence type="ECO:0000313" key="6">
    <source>
        <dbReference type="EMBL" id="RKA11227.1"/>
    </source>
</evidence>
<dbReference type="EMBL" id="AABGUK010000001">
    <property type="protein sequence ID" value="EAH4241185.1"/>
    <property type="molecule type" value="Genomic_DNA"/>
</dbReference>
<evidence type="ECO:0000256" key="1">
    <source>
        <dbReference type="SAM" id="Phobius"/>
    </source>
</evidence>
<protein>
    <submittedName>
        <fullName evidence="4">Uncharacterized protein</fullName>
    </submittedName>
</protein>
<keyword evidence="1" id="KW-0812">Transmembrane</keyword>
<dbReference type="Proteomes" id="UP000527632">
    <property type="component" value="Unassembled WGS sequence"/>
</dbReference>
<name>A0A0B8RHP7_LISMN</name>
<comment type="caution">
    <text evidence="4">The sequence shown here is derived from an EMBL/GenBank/DDBJ whole genome shotgun (WGS) entry which is preliminary data.</text>
</comment>
<evidence type="ECO:0000313" key="8">
    <source>
        <dbReference type="Proteomes" id="UP000365297"/>
    </source>
</evidence>
<dbReference type="EMBL" id="AALGDA010000076">
    <property type="protein sequence ID" value="ECY9784179.1"/>
    <property type="molecule type" value="Genomic_DNA"/>
</dbReference>
<dbReference type="KEGG" id="lmok:CQ02_02590"/>
<proteinExistence type="predicted"/>
<feature type="transmembrane region" description="Helical" evidence="1">
    <location>
        <begin position="132"/>
        <end position="153"/>
    </location>
</feature>
<reference evidence="6 7" key="1">
    <citation type="journal article" date="2018" name="BMC Genomics">
        <title>Genes significantly associated with lineage II food isolates of Listeria monocytogenes.</title>
        <authorList>
            <person name="Pirone-Davies C."/>
            <person name="Chen Y."/>
            <person name="Pightling A."/>
            <person name="Ryan G."/>
            <person name="Wang Y."/>
            <person name="Yao K."/>
            <person name="Hoffmann M."/>
            <person name="Allard M.W."/>
        </authorList>
    </citation>
    <scope>NUCLEOTIDE SEQUENCE [LARGE SCALE GENOMIC DNA]</scope>
    <source>
        <strain evidence="6 7">PNUSAL000550</strain>
    </source>
</reference>
<evidence type="ECO:0000313" key="5">
    <source>
        <dbReference type="EMBL" id="ECY9784179.1"/>
    </source>
</evidence>
<evidence type="ECO:0000313" key="3">
    <source>
        <dbReference type="EMBL" id="EAG4462373.1"/>
    </source>
</evidence>
<keyword evidence="1" id="KW-1133">Transmembrane helix</keyword>
<organism evidence="4 10">
    <name type="scientific">Listeria monocytogenes</name>
    <dbReference type="NCBI Taxonomy" id="1639"/>
    <lineage>
        <taxon>Bacteria</taxon>
        <taxon>Bacillati</taxon>
        <taxon>Bacillota</taxon>
        <taxon>Bacilli</taxon>
        <taxon>Bacillales</taxon>
        <taxon>Listeriaceae</taxon>
        <taxon>Listeria</taxon>
    </lineage>
</organism>
<reference evidence="5 9" key="3">
    <citation type="submission" date="2019-09" db="EMBL/GenBank/DDBJ databases">
        <authorList>
            <consortium name="PulseNet: The National Subtyping Network for Foodborne Disease Surveillance"/>
            <person name="Tarr C.L."/>
            <person name="Trees E."/>
            <person name="Katz L.S."/>
            <person name="Carleton-Romer H.A."/>
            <person name="Stroika S."/>
            <person name="Kucerova Z."/>
            <person name="Roache K.F."/>
            <person name="Sabol A.L."/>
            <person name="Besser J."/>
            <person name="Gerner-Smidt P."/>
        </authorList>
    </citation>
    <scope>NUCLEOTIDE SEQUENCE [LARGE SCALE GENOMIC DNA]</scope>
    <source>
        <strain evidence="5 9">PNUSAL005692</strain>
    </source>
</reference>
<sequence length="205" mass="22956">MLMSLSVLPLATYASETENTPTESYGGENFIATQTGNTLVIEDKKTGETVKIEMNDEENGVITSDDGTIENVHRDEEGNVYVDNELELEAPPLDIEDGINIATQPRLLKASKWIYVQTTKYNTTTQGNMRSLALGILSFMPITGPIFGIVAIIDAARSMGAKTLYVRVKQYRTSGYQFYKYDSYYYANASLTKLVKKTSQTKRMW</sequence>
<accession>A0A0B8RHP7</accession>
<evidence type="ECO:0000313" key="10">
    <source>
        <dbReference type="Proteomes" id="UP000527632"/>
    </source>
</evidence>
<dbReference type="Proteomes" id="UP000365297">
    <property type="component" value="Unassembled WGS sequence"/>
</dbReference>
<dbReference type="Proteomes" id="UP000272537">
    <property type="component" value="Unassembled WGS sequence"/>
</dbReference>
<keyword evidence="1" id="KW-0472">Membrane</keyword>
<evidence type="ECO:0000313" key="9">
    <source>
        <dbReference type="Proteomes" id="UP000489121"/>
    </source>
</evidence>
<dbReference type="EMBL" id="AAAIXK010000006">
    <property type="protein sequence ID" value="EAC5551134.1"/>
    <property type="molecule type" value="Genomic_DNA"/>
</dbReference>